<keyword evidence="1" id="KW-0175">Coiled coil</keyword>
<dbReference type="Proteomes" id="UP000596660">
    <property type="component" value="Unplaced"/>
</dbReference>
<evidence type="ECO:0000313" key="2">
    <source>
        <dbReference type="EnsemblPlants" id="AUR62020846-RA:cds"/>
    </source>
</evidence>
<dbReference type="PANTHER" id="PTHR36037:SF1">
    <property type="entry name" value="RNA-DIRECTED DNA POLYMERASE (REVERSE TRANSCRIPTASE)-RELATED FAMILY PROTEIN"/>
    <property type="match status" value="1"/>
</dbReference>
<accession>A0A803LZE5</accession>
<evidence type="ECO:0000256" key="1">
    <source>
        <dbReference type="SAM" id="Coils"/>
    </source>
</evidence>
<dbReference type="Gramene" id="AUR62020846-RA">
    <property type="protein sequence ID" value="AUR62020846-RA:cds"/>
    <property type="gene ID" value="AUR62020846"/>
</dbReference>
<dbReference type="AlphaFoldDB" id="A0A803LZE5"/>
<sequence>MEVQTIRSRIDELSTFLSNSATNSVVSSSDFDTVLQDCVQALETNVKEIVSEHSDVGFFKDEDLDAYMDSLRDDLRTTEAESASLSNEIESLKKLHTEGTCQLESNIESLHHLLEHTGLEGLGLAETAEHDDKIKSGEGQPEAKALHEDYLKVLKLKHQIEMNNATLKSLEDLDLNLKRIEIIENIEEALTGLKVIDLEGNIIRVSLKTYIPDVEGEMCRLNSEDNFKQCEVNHELLVEVIDGTMDLKNVEIFPNDVYIGEIAEAANTFSKLFTVLSVPQTRSSLGWFLQKVQDRIVICTLRRFMVKIANKSRHSFEYLDKDELIVAHMNGGIDAFIKPSQGWPLSISPLKLISFRSTNQNAEDISLSLFSKVESSTTTLMGKTDLFQVSALQVAKFLFKVIHEALKFLSDDDYSYSALRQALCSDWFPALSKYKQVMFNRIVQMLSNALRSWDGFDHLNLSLLNMV</sequence>
<proteinExistence type="predicted"/>
<feature type="coiled-coil region" evidence="1">
    <location>
        <begin position="68"/>
        <end position="95"/>
    </location>
</feature>
<dbReference type="EnsemblPlants" id="AUR62020846-RA">
    <property type="protein sequence ID" value="AUR62020846-RA:cds"/>
    <property type="gene ID" value="AUR62020846"/>
</dbReference>
<reference evidence="2" key="1">
    <citation type="journal article" date="2017" name="Nature">
        <title>The genome of Chenopodium quinoa.</title>
        <authorList>
            <person name="Jarvis D.E."/>
            <person name="Ho Y.S."/>
            <person name="Lightfoot D.J."/>
            <person name="Schmoeckel S.M."/>
            <person name="Li B."/>
            <person name="Borm T.J.A."/>
            <person name="Ohyanagi H."/>
            <person name="Mineta K."/>
            <person name="Michell C.T."/>
            <person name="Saber N."/>
            <person name="Kharbatia N.M."/>
            <person name="Rupper R.R."/>
            <person name="Sharp A.R."/>
            <person name="Dally N."/>
            <person name="Boughton B.A."/>
            <person name="Woo Y.H."/>
            <person name="Gao G."/>
            <person name="Schijlen E.G.W.M."/>
            <person name="Guo X."/>
            <person name="Momin A.A."/>
            <person name="Negrao S."/>
            <person name="Al-Babili S."/>
            <person name="Gehring C."/>
            <person name="Roessner U."/>
            <person name="Jung C."/>
            <person name="Murphy K."/>
            <person name="Arold S.T."/>
            <person name="Gojobori T."/>
            <person name="van der Linden C.G."/>
            <person name="van Loo E.N."/>
            <person name="Jellen E.N."/>
            <person name="Maughan P.J."/>
            <person name="Tester M."/>
        </authorList>
    </citation>
    <scope>NUCLEOTIDE SEQUENCE [LARGE SCALE GENOMIC DNA]</scope>
    <source>
        <strain evidence="2">cv. PI 614886</strain>
    </source>
</reference>
<protein>
    <submittedName>
        <fullName evidence="2">Uncharacterized protein</fullName>
    </submittedName>
</protein>
<reference evidence="2" key="2">
    <citation type="submission" date="2021-03" db="UniProtKB">
        <authorList>
            <consortium name="EnsemblPlants"/>
        </authorList>
    </citation>
    <scope>IDENTIFICATION</scope>
</reference>
<dbReference type="PANTHER" id="PTHR36037">
    <property type="entry name" value="RNA-DIRECTED DNA POLYMERASE (REVERSE TRANSCRIPTASE)-RELATED FAMILY PROTEIN"/>
    <property type="match status" value="1"/>
</dbReference>
<organism evidence="2 3">
    <name type="scientific">Chenopodium quinoa</name>
    <name type="common">Quinoa</name>
    <dbReference type="NCBI Taxonomy" id="63459"/>
    <lineage>
        <taxon>Eukaryota</taxon>
        <taxon>Viridiplantae</taxon>
        <taxon>Streptophyta</taxon>
        <taxon>Embryophyta</taxon>
        <taxon>Tracheophyta</taxon>
        <taxon>Spermatophyta</taxon>
        <taxon>Magnoliopsida</taxon>
        <taxon>eudicotyledons</taxon>
        <taxon>Gunneridae</taxon>
        <taxon>Pentapetalae</taxon>
        <taxon>Caryophyllales</taxon>
        <taxon>Chenopodiaceae</taxon>
        <taxon>Chenopodioideae</taxon>
        <taxon>Atripliceae</taxon>
        <taxon>Chenopodium</taxon>
    </lineage>
</organism>
<dbReference type="OMA" id="LGWFLQK"/>
<evidence type="ECO:0000313" key="3">
    <source>
        <dbReference type="Proteomes" id="UP000596660"/>
    </source>
</evidence>
<keyword evidence="3" id="KW-1185">Reference proteome</keyword>
<name>A0A803LZE5_CHEQI</name>